<evidence type="ECO:0000256" key="6">
    <source>
        <dbReference type="ARBA" id="ARBA00023136"/>
    </source>
</evidence>
<evidence type="ECO:0000256" key="10">
    <source>
        <dbReference type="SAM" id="MobiDB-lite"/>
    </source>
</evidence>
<keyword evidence="6 8" id="KW-0472">Membrane</keyword>
<evidence type="ECO:0000256" key="11">
    <source>
        <dbReference type="SAM" id="SignalP"/>
    </source>
</evidence>
<sequence>MSQQFRKTKIATYVCMALPLAVSTNVLAFEEIAENTVENVEVIEVTGVRSSLTSALNAKKNSDTISDSIIAEDIGKSSDESIGEALSRVAGVSLNRGGNTQTVTVRGIQASLNDIKLNGVSMTSNTNSQAVDLILFSADILSRIDVVKSPNASQEEGSLGASIELQTVAPLSVQENTNVFSAEARYNDLSEETSPRFSYSFVNNLSDQIGFAGSLFYDNQNERKDEFNTFNANIRKYKDAIDADTGEVIPGDTWAVQPNFFVNRVLLDDKTKMGGTGTFQYRPNDDTDIRLDGTFSRQEIDHDRSMTRIHNIHRQPHVITIDRNTGGSNSVVEAEAARIGGLNQSATWLNTTDTLILGAEVEHALNDLWLLSGRVGYSSTSQEYTKNNKVNWTPAFTQNLGADEPWCGINYEYGPEGDYLPELNFCRAYDSMDASTMRMDQLRSDVREVEDDKLSLYFDANRAIDNDNFTTLSFGIKYTDRTKDVLAEEVQIKKNSFENQTPILMSDVDTSNLTDGHYLSGIAPSGTVQNWLYPDINQAINLAFPNGIGPGTDYEFQSNPLKAWEVNEKTYGAYVQLDFEFLNGDITGNFGVRYAKTEVEGNGYSGVRYDDRLAFVEGGDGYVVDPVSDEHDYDNWLPSATVNWALEDDLILRLSAARVLARPSIDSLRPNSDIKAQNLNETPNGSGGNTQLDPFLADQFDLSIEWYFNESSLLSAAYFYKDFTSYTYETTTERQFENTLTGTCIIDRSGYVEEEQLDATAPCANIGYNTTVNGGSASIQGLEFGYQQNFDFLPGAFKYLGTQINYTYADSEQIVDPENPENVFNGLPFLNTSEHSANITAFWENENMSYRLAYSYRSEAVQKTSDRNSTFIRDARGVLDFSANFNVTDDLTLTFSANNLTDTYDTTYNAITNPVTGGVQHEGIVPEFNGDLNNFYDNRIGSLLYTGRSYRLAVRYTF</sequence>
<dbReference type="PATRIC" id="fig|28229.4.peg.1878"/>
<dbReference type="GO" id="GO:0009279">
    <property type="term" value="C:cell outer membrane"/>
    <property type="evidence" value="ECO:0007669"/>
    <property type="project" value="UniProtKB-SubCell"/>
</dbReference>
<dbReference type="InterPro" id="IPR039426">
    <property type="entry name" value="TonB-dep_rcpt-like"/>
</dbReference>
<evidence type="ECO:0000256" key="5">
    <source>
        <dbReference type="ARBA" id="ARBA00023077"/>
    </source>
</evidence>
<reference evidence="14 15" key="1">
    <citation type="submission" date="2014-08" db="EMBL/GenBank/DDBJ databases">
        <title>Genomic and Phenotypic Diversity of Colwellia psychrerythraea strains from Disparate Marine Basins.</title>
        <authorList>
            <person name="Techtmann S.M."/>
            <person name="Stelling S.C."/>
            <person name="Utturkar S.M."/>
            <person name="Alshibli N."/>
            <person name="Harris A."/>
            <person name="Brown S.D."/>
            <person name="Hazen T.C."/>
        </authorList>
    </citation>
    <scope>NUCLEOTIDE SEQUENCE [LARGE SCALE GENOMIC DNA]</scope>
    <source>
        <strain evidence="14 15">ND2E</strain>
    </source>
</reference>
<evidence type="ECO:0000256" key="8">
    <source>
        <dbReference type="PROSITE-ProRule" id="PRU01360"/>
    </source>
</evidence>
<keyword evidence="14" id="KW-0675">Receptor</keyword>
<dbReference type="OrthoDB" id="8727862at2"/>
<accession>A0A099KSG1</accession>
<dbReference type="Pfam" id="PF07715">
    <property type="entry name" value="Plug"/>
    <property type="match status" value="1"/>
</dbReference>
<evidence type="ECO:0000256" key="4">
    <source>
        <dbReference type="ARBA" id="ARBA00022692"/>
    </source>
</evidence>
<dbReference type="EMBL" id="JQED01000017">
    <property type="protein sequence ID" value="KGJ92588.1"/>
    <property type="molecule type" value="Genomic_DNA"/>
</dbReference>
<feature type="domain" description="TonB-dependent receptor-like beta-barrel" evidence="12">
    <location>
        <begin position="530"/>
        <end position="900"/>
    </location>
</feature>
<evidence type="ECO:0000256" key="1">
    <source>
        <dbReference type="ARBA" id="ARBA00004571"/>
    </source>
</evidence>
<feature type="signal peptide" evidence="11">
    <location>
        <begin position="1"/>
        <end position="28"/>
    </location>
</feature>
<protein>
    <submittedName>
        <fullName evidence="14">TonB-dependent receptor</fullName>
    </submittedName>
</protein>
<comment type="caution">
    <text evidence="14">The sequence shown here is derived from an EMBL/GenBank/DDBJ whole genome shotgun (WGS) entry which is preliminary data.</text>
</comment>
<dbReference type="InterPro" id="IPR037066">
    <property type="entry name" value="Plug_dom_sf"/>
</dbReference>
<dbReference type="InterPro" id="IPR000531">
    <property type="entry name" value="Beta-barrel_TonB"/>
</dbReference>
<feature type="compositionally biased region" description="Polar residues" evidence="10">
    <location>
        <begin position="674"/>
        <end position="690"/>
    </location>
</feature>
<keyword evidence="7 8" id="KW-0998">Cell outer membrane</keyword>
<dbReference type="AlphaFoldDB" id="A0A099KSG1"/>
<dbReference type="Proteomes" id="UP000029843">
    <property type="component" value="Unassembled WGS sequence"/>
</dbReference>
<dbReference type="SUPFAM" id="SSF56935">
    <property type="entry name" value="Porins"/>
    <property type="match status" value="1"/>
</dbReference>
<evidence type="ECO:0000313" key="14">
    <source>
        <dbReference type="EMBL" id="KGJ92588.1"/>
    </source>
</evidence>
<dbReference type="PANTHER" id="PTHR40980:SF3">
    <property type="entry name" value="TONB-DEPENDENT RECEPTOR-LIKE BETA-BARREL DOMAIN-CONTAINING PROTEIN"/>
    <property type="match status" value="1"/>
</dbReference>
<dbReference type="NCBIfam" id="TIGR01782">
    <property type="entry name" value="TonB-Xanth-Caul"/>
    <property type="match status" value="1"/>
</dbReference>
<evidence type="ECO:0000313" key="15">
    <source>
        <dbReference type="Proteomes" id="UP000029843"/>
    </source>
</evidence>
<keyword evidence="2 8" id="KW-0813">Transport</keyword>
<name>A0A099KSG1_COLPS</name>
<dbReference type="InterPro" id="IPR036942">
    <property type="entry name" value="Beta-barrel_TonB_sf"/>
</dbReference>
<dbReference type="PANTHER" id="PTHR40980">
    <property type="entry name" value="PLUG DOMAIN-CONTAINING PROTEIN"/>
    <property type="match status" value="1"/>
</dbReference>
<feature type="chain" id="PRO_5001948870" evidence="11">
    <location>
        <begin position="29"/>
        <end position="958"/>
    </location>
</feature>
<evidence type="ECO:0000256" key="3">
    <source>
        <dbReference type="ARBA" id="ARBA00022452"/>
    </source>
</evidence>
<organism evidence="14 15">
    <name type="scientific">Colwellia psychrerythraea</name>
    <name type="common">Vibrio psychroerythus</name>
    <dbReference type="NCBI Taxonomy" id="28229"/>
    <lineage>
        <taxon>Bacteria</taxon>
        <taxon>Pseudomonadati</taxon>
        <taxon>Pseudomonadota</taxon>
        <taxon>Gammaproteobacteria</taxon>
        <taxon>Alteromonadales</taxon>
        <taxon>Colwelliaceae</taxon>
        <taxon>Colwellia</taxon>
    </lineage>
</organism>
<proteinExistence type="inferred from homology"/>
<dbReference type="RefSeq" id="WP_081962023.1">
    <property type="nucleotide sequence ID" value="NZ_JQED01000017.1"/>
</dbReference>
<evidence type="ECO:0000256" key="2">
    <source>
        <dbReference type="ARBA" id="ARBA00022448"/>
    </source>
</evidence>
<dbReference type="InterPro" id="IPR012910">
    <property type="entry name" value="Plug_dom"/>
</dbReference>
<evidence type="ECO:0000259" key="13">
    <source>
        <dbReference type="Pfam" id="PF07715"/>
    </source>
</evidence>
<feature type="region of interest" description="Disordered" evidence="10">
    <location>
        <begin position="671"/>
        <end position="690"/>
    </location>
</feature>
<dbReference type="InterPro" id="IPR010104">
    <property type="entry name" value="TonB_rcpt_bac"/>
</dbReference>
<dbReference type="PROSITE" id="PS52016">
    <property type="entry name" value="TONB_DEPENDENT_REC_3"/>
    <property type="match status" value="1"/>
</dbReference>
<keyword evidence="11" id="KW-0732">Signal</keyword>
<comment type="similarity">
    <text evidence="8 9">Belongs to the TonB-dependent receptor family.</text>
</comment>
<gene>
    <name evidence="14" type="ORF">ND2E_2836</name>
</gene>
<keyword evidence="5 9" id="KW-0798">TonB box</keyword>
<keyword evidence="3 8" id="KW-1134">Transmembrane beta strand</keyword>
<dbReference type="Pfam" id="PF00593">
    <property type="entry name" value="TonB_dep_Rec_b-barrel"/>
    <property type="match status" value="1"/>
</dbReference>
<evidence type="ECO:0000259" key="12">
    <source>
        <dbReference type="Pfam" id="PF00593"/>
    </source>
</evidence>
<dbReference type="Gene3D" id="2.40.170.20">
    <property type="entry name" value="TonB-dependent receptor, beta-barrel domain"/>
    <property type="match status" value="1"/>
</dbReference>
<evidence type="ECO:0000256" key="9">
    <source>
        <dbReference type="RuleBase" id="RU003357"/>
    </source>
</evidence>
<dbReference type="Gene3D" id="2.170.130.10">
    <property type="entry name" value="TonB-dependent receptor, plug domain"/>
    <property type="match status" value="1"/>
</dbReference>
<comment type="subcellular location">
    <subcellularLocation>
        <location evidence="1 8">Cell outer membrane</location>
        <topology evidence="1 8">Multi-pass membrane protein</topology>
    </subcellularLocation>
</comment>
<feature type="domain" description="TonB-dependent receptor plug" evidence="13">
    <location>
        <begin position="61"/>
        <end position="155"/>
    </location>
</feature>
<keyword evidence="4 8" id="KW-0812">Transmembrane</keyword>
<evidence type="ECO:0000256" key="7">
    <source>
        <dbReference type="ARBA" id="ARBA00023237"/>
    </source>
</evidence>
<dbReference type="CDD" id="cd01347">
    <property type="entry name" value="ligand_gated_channel"/>
    <property type="match status" value="1"/>
</dbReference>